<evidence type="ECO:0000313" key="2">
    <source>
        <dbReference type="EMBL" id="KAK6191182.1"/>
    </source>
</evidence>
<dbReference type="AlphaFoldDB" id="A0AAN8K724"/>
<evidence type="ECO:0000313" key="3">
    <source>
        <dbReference type="Proteomes" id="UP001347796"/>
    </source>
</evidence>
<gene>
    <name evidence="2" type="ORF">SNE40_002920</name>
</gene>
<proteinExistence type="predicted"/>
<organism evidence="2 3">
    <name type="scientific">Patella caerulea</name>
    <name type="common">Rayed Mediterranean limpet</name>
    <dbReference type="NCBI Taxonomy" id="87958"/>
    <lineage>
        <taxon>Eukaryota</taxon>
        <taxon>Metazoa</taxon>
        <taxon>Spiralia</taxon>
        <taxon>Lophotrochozoa</taxon>
        <taxon>Mollusca</taxon>
        <taxon>Gastropoda</taxon>
        <taxon>Patellogastropoda</taxon>
        <taxon>Patelloidea</taxon>
        <taxon>Patellidae</taxon>
        <taxon>Patella</taxon>
    </lineage>
</organism>
<keyword evidence="3" id="KW-1185">Reference proteome</keyword>
<comment type="caution">
    <text evidence="2">The sequence shown here is derived from an EMBL/GenBank/DDBJ whole genome shotgun (WGS) entry which is preliminary data.</text>
</comment>
<accession>A0AAN8K724</accession>
<name>A0AAN8K724_PATCE</name>
<evidence type="ECO:0000256" key="1">
    <source>
        <dbReference type="SAM" id="MobiDB-lite"/>
    </source>
</evidence>
<feature type="region of interest" description="Disordered" evidence="1">
    <location>
        <begin position="39"/>
        <end position="61"/>
    </location>
</feature>
<dbReference type="EMBL" id="JAZGQO010000002">
    <property type="protein sequence ID" value="KAK6191182.1"/>
    <property type="molecule type" value="Genomic_DNA"/>
</dbReference>
<sequence length="115" mass="13414">MWAYKNGTVVSRAGKSSGKYRSWFNIKHDESCGNDIMSLEWEKQPSSEEQTEEQTSETTDSLEIVNSVIAQLTEKEKRELYEAKQDELKKLTDFQTYMEVKDEGQPTYFNKVGYH</sequence>
<protein>
    <submittedName>
        <fullName evidence="2">Uncharacterized protein</fullName>
    </submittedName>
</protein>
<dbReference type="Proteomes" id="UP001347796">
    <property type="component" value="Unassembled WGS sequence"/>
</dbReference>
<reference evidence="2 3" key="1">
    <citation type="submission" date="2024-01" db="EMBL/GenBank/DDBJ databases">
        <title>The genome of the rayed Mediterranean limpet Patella caerulea (Linnaeus, 1758).</title>
        <authorList>
            <person name="Anh-Thu Weber A."/>
            <person name="Halstead-Nussloch G."/>
        </authorList>
    </citation>
    <scope>NUCLEOTIDE SEQUENCE [LARGE SCALE GENOMIC DNA]</scope>
    <source>
        <strain evidence="2">AATW-2023a</strain>
        <tissue evidence="2">Whole specimen</tissue>
    </source>
</reference>